<evidence type="ECO:0000313" key="3">
    <source>
        <dbReference type="Proteomes" id="UP000008839"/>
    </source>
</evidence>
<evidence type="ECO:0000259" key="1">
    <source>
        <dbReference type="Pfam" id="PF05235"/>
    </source>
</evidence>
<evidence type="ECO:0000313" key="2">
    <source>
        <dbReference type="EMBL" id="ACC57988.1"/>
    </source>
</evidence>
<dbReference type="InterPro" id="IPR038186">
    <property type="entry name" value="CHAD_dom_sf"/>
</dbReference>
<gene>
    <name evidence="2" type="ordered locus">ACICU_02676</name>
</gene>
<dbReference type="PANTHER" id="PTHR39339:SF1">
    <property type="entry name" value="CHAD DOMAIN-CONTAINING PROTEIN"/>
    <property type="match status" value="1"/>
</dbReference>
<name>A0A7U3Y1R2_ACIBC</name>
<dbReference type="PANTHER" id="PTHR39339">
    <property type="entry name" value="SLR1444 PROTEIN"/>
    <property type="match status" value="1"/>
</dbReference>
<dbReference type="InterPro" id="IPR007899">
    <property type="entry name" value="CHAD_dom"/>
</dbReference>
<feature type="domain" description="CHAD" evidence="1">
    <location>
        <begin position="9"/>
        <end position="69"/>
    </location>
</feature>
<dbReference type="EMBL" id="CP000863">
    <property type="protein sequence ID" value="ACC57988.1"/>
    <property type="molecule type" value="Genomic_DNA"/>
</dbReference>
<sequence>MVSNADHFTELEVTEQHRTRKKAKQLRYCIEFISSLYPRKNVQQFLKQLQPVQNTLGLYNDLFIAEDLFNKAVEHDPHFWFALGWVKAKQPYLQNQSAEALQKFKQAKTFW</sequence>
<protein>
    <submittedName>
        <fullName evidence="2">Uncharacterized conserved protein</fullName>
    </submittedName>
</protein>
<dbReference type="Gene3D" id="1.40.20.10">
    <property type="entry name" value="CHAD domain"/>
    <property type="match status" value="1"/>
</dbReference>
<dbReference type="AlphaFoldDB" id="A0A7U3Y1R2"/>
<dbReference type="Pfam" id="PF05235">
    <property type="entry name" value="CHAD"/>
    <property type="match status" value="1"/>
</dbReference>
<reference evidence="2 3" key="1">
    <citation type="journal article" date="2008" name="Antimicrob. Agents Chemother.">
        <title>Whole-genome pyrosequencing of an epidemic multidrug-resistant Acinetobacter baumannii strain belonging to the European clone II group.</title>
        <authorList>
            <person name="Iacono M."/>
            <person name="Villa L."/>
            <person name="Fortini D."/>
            <person name="Bordoni R."/>
            <person name="Imperi F."/>
            <person name="Bonnal R.J."/>
            <person name="Sicheritz-Ponten T."/>
            <person name="De Bellis G."/>
            <person name="Visca P."/>
            <person name="Cassone A."/>
            <person name="Carattoli A."/>
        </authorList>
    </citation>
    <scope>NUCLEOTIDE SEQUENCE [LARGE SCALE GENOMIC DNA]</scope>
    <source>
        <strain evidence="2 3">ACICU</strain>
    </source>
</reference>
<accession>A0A7U3Y1R2</accession>
<dbReference type="Proteomes" id="UP000008839">
    <property type="component" value="Chromosome"/>
</dbReference>
<dbReference type="KEGG" id="abc:ACICU_02676"/>
<proteinExistence type="predicted"/>
<organism evidence="2 3">
    <name type="scientific">Acinetobacter baumannii (strain ACICU)</name>
    <dbReference type="NCBI Taxonomy" id="405416"/>
    <lineage>
        <taxon>Bacteria</taxon>
        <taxon>Pseudomonadati</taxon>
        <taxon>Pseudomonadota</taxon>
        <taxon>Gammaproteobacteria</taxon>
        <taxon>Moraxellales</taxon>
        <taxon>Moraxellaceae</taxon>
        <taxon>Acinetobacter</taxon>
        <taxon>Acinetobacter calcoaceticus/baumannii complex</taxon>
    </lineage>
</organism>